<dbReference type="EMBL" id="HBGZ01015855">
    <property type="protein sequence ID" value="CAD9603959.1"/>
    <property type="molecule type" value="Transcribed_RNA"/>
</dbReference>
<name>A0A6V0UIB6_9STRA</name>
<gene>
    <name evidence="2" type="ORF">SMAR0320_LOCUS11341</name>
</gene>
<dbReference type="AlphaFoldDB" id="A0A6V0UIB6"/>
<evidence type="ECO:0000259" key="1">
    <source>
        <dbReference type="Pfam" id="PF03848"/>
    </source>
</evidence>
<evidence type="ECO:0000313" key="2">
    <source>
        <dbReference type="EMBL" id="CAD9603959.1"/>
    </source>
</evidence>
<dbReference type="SUPFAM" id="SSF53335">
    <property type="entry name" value="S-adenosyl-L-methionine-dependent methyltransferases"/>
    <property type="match status" value="1"/>
</dbReference>
<dbReference type="InterPro" id="IPR029063">
    <property type="entry name" value="SAM-dependent_MTases_sf"/>
</dbReference>
<reference evidence="2" key="1">
    <citation type="submission" date="2021-01" db="EMBL/GenBank/DDBJ databases">
        <authorList>
            <person name="Corre E."/>
            <person name="Pelletier E."/>
            <person name="Niang G."/>
            <person name="Scheremetjew M."/>
            <person name="Finn R."/>
            <person name="Kale V."/>
            <person name="Holt S."/>
            <person name="Cochrane G."/>
            <person name="Meng A."/>
            <person name="Brown T."/>
            <person name="Cohen L."/>
        </authorList>
    </citation>
    <scope>NUCLEOTIDE SEQUENCE</scope>
    <source>
        <strain evidence="2">SM1012Den-03</strain>
    </source>
</reference>
<feature type="domain" description="Tellurite resistance methyltransferase TehB-like" evidence="1">
    <location>
        <begin position="20"/>
        <end position="85"/>
    </location>
</feature>
<organism evidence="2">
    <name type="scientific">Skeletonema marinoi</name>
    <dbReference type="NCBI Taxonomy" id="267567"/>
    <lineage>
        <taxon>Eukaryota</taxon>
        <taxon>Sar</taxon>
        <taxon>Stramenopiles</taxon>
        <taxon>Ochrophyta</taxon>
        <taxon>Bacillariophyta</taxon>
        <taxon>Coscinodiscophyceae</taxon>
        <taxon>Thalassiosirophycidae</taxon>
        <taxon>Thalassiosirales</taxon>
        <taxon>Skeletonemataceae</taxon>
        <taxon>Skeletonema</taxon>
        <taxon>Skeletonema marinoi-dohrnii complex</taxon>
    </lineage>
</organism>
<dbReference type="Gene3D" id="3.40.50.150">
    <property type="entry name" value="Vaccinia Virus protein VP39"/>
    <property type="match status" value="1"/>
</dbReference>
<accession>A0A6V0UIB6</accession>
<proteinExistence type="predicted"/>
<protein>
    <recommendedName>
        <fullName evidence="1">Tellurite resistance methyltransferase TehB-like domain-containing protein</fullName>
    </recommendedName>
</protein>
<sequence>MSDPTVKKVVTNEANYWDTFYAHKFTVSVPSQFCCLTAIEAPKTRPFVEFGCGNGRDSMYMATQGFRVYSGDLSGAAVANLKKNSPSNATFSVCDVSKPEHVQSLVDEARAGANADDNFNITMYNRFFMHALDEQQEYVYLEALASATKSGDTLYMEYRCSLDEALEKEHGKGHYRRYVETAKLVDLLETLGFSIKYEITGQGMAKYKAEDPFVSRIICERN</sequence>
<dbReference type="InterPro" id="IPR015985">
    <property type="entry name" value="TehB-like_dom"/>
</dbReference>
<dbReference type="Pfam" id="PF03848">
    <property type="entry name" value="TehB"/>
    <property type="match status" value="1"/>
</dbReference>